<name>A0ABQ7YLI4_BRANA</name>
<dbReference type="Gene3D" id="3.40.50.720">
    <property type="entry name" value="NAD(P)-binding Rossmann-like Domain"/>
    <property type="match status" value="1"/>
</dbReference>
<sequence>MVGMSVQREADEDGKISREEVSGHGGEGDIKDFGTLLVLGGNGFVGSHVCKEALDCGLSVSSLTRSGRSSVQESWASRVTWHQGTC</sequence>
<dbReference type="InterPro" id="IPR036291">
    <property type="entry name" value="NAD(P)-bd_dom_sf"/>
</dbReference>
<feature type="domain" description="NAD-dependent epimerase/dehydratase" evidence="2">
    <location>
        <begin position="37"/>
        <end position="70"/>
    </location>
</feature>
<reference evidence="3 4" key="1">
    <citation type="submission" date="2021-05" db="EMBL/GenBank/DDBJ databases">
        <title>Genome Assembly of Synthetic Allotetraploid Brassica napus Reveals Homoeologous Exchanges between Subgenomes.</title>
        <authorList>
            <person name="Davis J.T."/>
        </authorList>
    </citation>
    <scope>NUCLEOTIDE SEQUENCE [LARGE SCALE GENOMIC DNA]</scope>
    <source>
        <strain evidence="4">cv. Da-Ae</strain>
        <tissue evidence="3">Seedling</tissue>
    </source>
</reference>
<protein>
    <recommendedName>
        <fullName evidence="2">NAD-dependent epimerase/dehydratase domain-containing protein</fullName>
    </recommendedName>
</protein>
<dbReference type="Proteomes" id="UP000824890">
    <property type="component" value="Unassembled WGS sequence"/>
</dbReference>
<dbReference type="InterPro" id="IPR001509">
    <property type="entry name" value="Epimerase_deHydtase"/>
</dbReference>
<accession>A0ABQ7YLI4</accession>
<organism evidence="3 4">
    <name type="scientific">Brassica napus</name>
    <name type="common">Rape</name>
    <dbReference type="NCBI Taxonomy" id="3708"/>
    <lineage>
        <taxon>Eukaryota</taxon>
        <taxon>Viridiplantae</taxon>
        <taxon>Streptophyta</taxon>
        <taxon>Embryophyta</taxon>
        <taxon>Tracheophyta</taxon>
        <taxon>Spermatophyta</taxon>
        <taxon>Magnoliopsida</taxon>
        <taxon>eudicotyledons</taxon>
        <taxon>Gunneridae</taxon>
        <taxon>Pentapetalae</taxon>
        <taxon>rosids</taxon>
        <taxon>malvids</taxon>
        <taxon>Brassicales</taxon>
        <taxon>Brassicaceae</taxon>
        <taxon>Brassiceae</taxon>
        <taxon>Brassica</taxon>
    </lineage>
</organism>
<dbReference type="InterPro" id="IPR051207">
    <property type="entry name" value="ComplexI_NDUFA9_subunit"/>
</dbReference>
<keyword evidence="4" id="KW-1185">Reference proteome</keyword>
<dbReference type="SUPFAM" id="SSF51735">
    <property type="entry name" value="NAD(P)-binding Rossmann-fold domains"/>
    <property type="match status" value="1"/>
</dbReference>
<dbReference type="Pfam" id="PF01370">
    <property type="entry name" value="Epimerase"/>
    <property type="match status" value="1"/>
</dbReference>
<evidence type="ECO:0000256" key="1">
    <source>
        <dbReference type="SAM" id="MobiDB-lite"/>
    </source>
</evidence>
<feature type="region of interest" description="Disordered" evidence="1">
    <location>
        <begin position="1"/>
        <end position="29"/>
    </location>
</feature>
<evidence type="ECO:0000259" key="2">
    <source>
        <dbReference type="Pfam" id="PF01370"/>
    </source>
</evidence>
<gene>
    <name evidence="3" type="ORF">HID58_076098</name>
</gene>
<comment type="caution">
    <text evidence="3">The sequence shown here is derived from an EMBL/GenBank/DDBJ whole genome shotgun (WGS) entry which is preliminary data.</text>
</comment>
<dbReference type="PANTHER" id="PTHR12126:SF16">
    <property type="entry name" value="MIOREX COMPLEX COMPONENT 2"/>
    <property type="match status" value="1"/>
</dbReference>
<feature type="compositionally biased region" description="Basic and acidic residues" evidence="1">
    <location>
        <begin position="13"/>
        <end position="29"/>
    </location>
</feature>
<evidence type="ECO:0000313" key="4">
    <source>
        <dbReference type="Proteomes" id="UP000824890"/>
    </source>
</evidence>
<dbReference type="EMBL" id="JAGKQM010000017">
    <property type="protein sequence ID" value="KAH0869076.1"/>
    <property type="molecule type" value="Genomic_DNA"/>
</dbReference>
<proteinExistence type="predicted"/>
<dbReference type="PANTHER" id="PTHR12126">
    <property type="entry name" value="NADH-UBIQUINONE OXIDOREDUCTASE 39 KDA SUBUNIT-RELATED"/>
    <property type="match status" value="1"/>
</dbReference>
<evidence type="ECO:0000313" key="3">
    <source>
        <dbReference type="EMBL" id="KAH0869076.1"/>
    </source>
</evidence>